<evidence type="ECO:0000313" key="2">
    <source>
        <dbReference type="Proteomes" id="UP000053424"/>
    </source>
</evidence>
<gene>
    <name evidence="1" type="ORF">M413DRAFT_73925</name>
</gene>
<dbReference type="Proteomes" id="UP000053424">
    <property type="component" value="Unassembled WGS sequence"/>
</dbReference>
<name>A0A0C2XRJ5_HEBCY</name>
<reference evidence="2" key="2">
    <citation type="submission" date="2015-01" db="EMBL/GenBank/DDBJ databases">
        <title>Evolutionary Origins and Diversification of the Mycorrhizal Mutualists.</title>
        <authorList>
            <consortium name="DOE Joint Genome Institute"/>
            <consortium name="Mycorrhizal Genomics Consortium"/>
            <person name="Kohler A."/>
            <person name="Kuo A."/>
            <person name="Nagy L.G."/>
            <person name="Floudas D."/>
            <person name="Copeland A."/>
            <person name="Barry K.W."/>
            <person name="Cichocki N."/>
            <person name="Veneault-Fourrey C."/>
            <person name="LaButti K."/>
            <person name="Lindquist E.A."/>
            <person name="Lipzen A."/>
            <person name="Lundell T."/>
            <person name="Morin E."/>
            <person name="Murat C."/>
            <person name="Riley R."/>
            <person name="Ohm R."/>
            <person name="Sun H."/>
            <person name="Tunlid A."/>
            <person name="Henrissat B."/>
            <person name="Grigoriev I.V."/>
            <person name="Hibbett D.S."/>
            <person name="Martin F."/>
        </authorList>
    </citation>
    <scope>NUCLEOTIDE SEQUENCE [LARGE SCALE GENOMIC DNA]</scope>
    <source>
        <strain evidence="2">h7</strain>
    </source>
</reference>
<dbReference type="HOGENOM" id="CLU_142624_0_0_1"/>
<dbReference type="EMBL" id="KN831783">
    <property type="protein sequence ID" value="KIM40263.1"/>
    <property type="molecule type" value="Genomic_DNA"/>
</dbReference>
<reference evidence="1 2" key="1">
    <citation type="submission" date="2014-04" db="EMBL/GenBank/DDBJ databases">
        <authorList>
            <consortium name="DOE Joint Genome Institute"/>
            <person name="Kuo A."/>
            <person name="Gay G."/>
            <person name="Dore J."/>
            <person name="Kohler A."/>
            <person name="Nagy L.G."/>
            <person name="Floudas D."/>
            <person name="Copeland A."/>
            <person name="Barry K.W."/>
            <person name="Cichocki N."/>
            <person name="Veneault-Fourrey C."/>
            <person name="LaButti K."/>
            <person name="Lindquist E.A."/>
            <person name="Lipzen A."/>
            <person name="Lundell T."/>
            <person name="Morin E."/>
            <person name="Murat C."/>
            <person name="Sun H."/>
            <person name="Tunlid A."/>
            <person name="Henrissat B."/>
            <person name="Grigoriev I.V."/>
            <person name="Hibbett D.S."/>
            <person name="Martin F."/>
            <person name="Nordberg H.P."/>
            <person name="Cantor M.N."/>
            <person name="Hua S.X."/>
        </authorList>
    </citation>
    <scope>NUCLEOTIDE SEQUENCE [LARGE SCALE GENOMIC DNA]</scope>
    <source>
        <strain evidence="2">h7</strain>
    </source>
</reference>
<dbReference type="AlphaFoldDB" id="A0A0C2XRJ5"/>
<sequence length="149" mass="16857">IRDEVSRQVKEQVDIQITDHLPETLQQQADESKRQVDVIRISLQNSHVHPQLSPFESRMANSFIQITNLSDPLAPILTSQGKTSPLYPPNTRCLLGYDLDSAKGLNKDYELSESEDLSTNLQQFLKHIGELMSCQNAGLENNAPFRHQC</sequence>
<accession>A0A0C2XRJ5</accession>
<dbReference type="OrthoDB" id="3181072at2759"/>
<evidence type="ECO:0000313" key="1">
    <source>
        <dbReference type="EMBL" id="KIM40263.1"/>
    </source>
</evidence>
<feature type="non-terminal residue" evidence="1">
    <location>
        <position position="1"/>
    </location>
</feature>
<proteinExistence type="predicted"/>
<protein>
    <submittedName>
        <fullName evidence="1">Uncharacterized protein</fullName>
    </submittedName>
</protein>
<keyword evidence="2" id="KW-1185">Reference proteome</keyword>
<organism evidence="1 2">
    <name type="scientific">Hebeloma cylindrosporum</name>
    <dbReference type="NCBI Taxonomy" id="76867"/>
    <lineage>
        <taxon>Eukaryota</taxon>
        <taxon>Fungi</taxon>
        <taxon>Dikarya</taxon>
        <taxon>Basidiomycota</taxon>
        <taxon>Agaricomycotina</taxon>
        <taxon>Agaricomycetes</taxon>
        <taxon>Agaricomycetidae</taxon>
        <taxon>Agaricales</taxon>
        <taxon>Agaricineae</taxon>
        <taxon>Hymenogastraceae</taxon>
        <taxon>Hebeloma</taxon>
    </lineage>
</organism>